<dbReference type="PROSITE" id="PS50157">
    <property type="entry name" value="ZINC_FINGER_C2H2_2"/>
    <property type="match status" value="1"/>
</dbReference>
<organism evidence="4 5">
    <name type="scientific">Pinctada imbricata</name>
    <name type="common">Atlantic pearl-oyster</name>
    <name type="synonym">Pinctada martensii</name>
    <dbReference type="NCBI Taxonomy" id="66713"/>
    <lineage>
        <taxon>Eukaryota</taxon>
        <taxon>Metazoa</taxon>
        <taxon>Spiralia</taxon>
        <taxon>Lophotrochozoa</taxon>
        <taxon>Mollusca</taxon>
        <taxon>Bivalvia</taxon>
        <taxon>Autobranchia</taxon>
        <taxon>Pteriomorphia</taxon>
        <taxon>Pterioida</taxon>
        <taxon>Pterioidea</taxon>
        <taxon>Pteriidae</taxon>
        <taxon>Pinctada</taxon>
    </lineage>
</organism>
<evidence type="ECO:0000313" key="5">
    <source>
        <dbReference type="Proteomes" id="UP001186944"/>
    </source>
</evidence>
<dbReference type="InterPro" id="IPR013087">
    <property type="entry name" value="Znf_C2H2_type"/>
</dbReference>
<accession>A0AA89BHN1</accession>
<feature type="region of interest" description="Disordered" evidence="2">
    <location>
        <begin position="143"/>
        <end position="163"/>
    </location>
</feature>
<protein>
    <recommendedName>
        <fullName evidence="3">C2H2-type domain-containing protein</fullName>
    </recommendedName>
</protein>
<evidence type="ECO:0000313" key="4">
    <source>
        <dbReference type="EMBL" id="KAK3082756.1"/>
    </source>
</evidence>
<dbReference type="GO" id="GO:0008270">
    <property type="term" value="F:zinc ion binding"/>
    <property type="evidence" value="ECO:0007669"/>
    <property type="project" value="UniProtKB-KW"/>
</dbReference>
<feature type="compositionally biased region" description="Basic and acidic residues" evidence="2">
    <location>
        <begin position="340"/>
        <end position="360"/>
    </location>
</feature>
<evidence type="ECO:0000259" key="3">
    <source>
        <dbReference type="PROSITE" id="PS50157"/>
    </source>
</evidence>
<keyword evidence="1" id="KW-0862">Zinc</keyword>
<gene>
    <name evidence="4" type="ORF">FSP39_004446</name>
</gene>
<keyword evidence="1" id="KW-0479">Metal-binding</keyword>
<name>A0AA89BHN1_PINIB</name>
<evidence type="ECO:0000256" key="1">
    <source>
        <dbReference type="PROSITE-ProRule" id="PRU00042"/>
    </source>
</evidence>
<dbReference type="EMBL" id="VSWD01000014">
    <property type="protein sequence ID" value="KAK3082756.1"/>
    <property type="molecule type" value="Genomic_DNA"/>
</dbReference>
<proteinExistence type="predicted"/>
<evidence type="ECO:0000256" key="2">
    <source>
        <dbReference type="SAM" id="MobiDB-lite"/>
    </source>
</evidence>
<dbReference type="Proteomes" id="UP001186944">
    <property type="component" value="Unassembled WGS sequence"/>
</dbReference>
<keyword evidence="1" id="KW-0863">Zinc-finger</keyword>
<comment type="caution">
    <text evidence="4">The sequence shown here is derived from an EMBL/GenBank/DDBJ whole genome shotgun (WGS) entry which is preliminary data.</text>
</comment>
<feature type="domain" description="C2H2-type" evidence="3">
    <location>
        <begin position="3"/>
        <end position="38"/>
    </location>
</feature>
<feature type="compositionally biased region" description="Low complexity" evidence="2">
    <location>
        <begin position="378"/>
        <end position="387"/>
    </location>
</feature>
<feature type="region of interest" description="Disordered" evidence="2">
    <location>
        <begin position="297"/>
        <end position="396"/>
    </location>
</feature>
<sequence length="594" mass="66643">MPFQCYLEKEGKKCGQTFENKRKLKEHVQPAPHKLLRVVCPFCNEKEVTYNRAADLKAHVSKRHSEAASQTGVSLDALLSENNCYWIAISPADYRAFVEPTERENKACVRLRTLILEWARKVKGQHREREQWLKGWEEPPKNIPFVQNRPAPKTPTAEEYDPSQPELHRMNIISISLLPGALSAILDGDGKRYKCHLDDGLLLDSKSVTSISRKLAFLTPCEEEQCGQFLQQANDIVARCISSTLGVDPRFILRVDVADLRNAFGPSDATEPELDLFAESDFDMGSPAPSERIVQMATPPYHPTPLDSGTIKPSTQKETEKQPSSQEKQNERPPSPKKKKIEEPAKEKENKDESKTKATTKEQSPSLVPPAKSLEVLSSSDTHSQSDISRKRPLSSVVKVVKKPVTTKSANIPTSAGDCSTVARNQGSLQDRAKNLLARGCLPLMPPARRQWADTQVTLTNGSTSVTWPPVNWKELSNDQRLLELEYVAMTLTRATSGHQPFVERAELLEEFNFLALPGTVPLSPKKIQKPHFKSRLYMYQAIRMVAISETTSSSDEELVSFLEGGCHRRRRTWDHLISVVDAAGIPLRLKEEN</sequence>
<reference evidence="4" key="1">
    <citation type="submission" date="2019-08" db="EMBL/GenBank/DDBJ databases">
        <title>The improved chromosome-level genome for the pearl oyster Pinctada fucata martensii using PacBio sequencing and Hi-C.</title>
        <authorList>
            <person name="Zheng Z."/>
        </authorList>
    </citation>
    <scope>NUCLEOTIDE SEQUENCE</scope>
    <source>
        <strain evidence="4">ZZ-2019</strain>
        <tissue evidence="4">Adductor muscle</tissue>
    </source>
</reference>
<dbReference type="AlphaFoldDB" id="A0AA89BHN1"/>
<keyword evidence="5" id="KW-1185">Reference proteome</keyword>
<dbReference type="Gene3D" id="3.30.160.60">
    <property type="entry name" value="Classic Zinc Finger"/>
    <property type="match status" value="1"/>
</dbReference>